<evidence type="ECO:0000256" key="1">
    <source>
        <dbReference type="SAM" id="MobiDB-lite"/>
    </source>
</evidence>
<evidence type="ECO:0000313" key="2">
    <source>
        <dbReference type="EMBL" id="CAI2190029.1"/>
    </source>
</evidence>
<protein>
    <submittedName>
        <fullName evidence="2">12128_t:CDS:1</fullName>
    </submittedName>
</protein>
<sequence length="168" mass="20289">MSVSTIALKLSRFPWRRAPVYTLRICNLRLPLLNFRWTRGYSSNKEVCYANSHDFSLIDLTELANNPKAQNNVINQIVQLLEKKEKEQRDLLRDLLEKKEKEQKELLRDLLEKKVVLMEKKEKEQKDLLEKKEKEQRDLLEKKNNEREDLLEKKEKEQRDLLEKKNNE</sequence>
<organism evidence="2 3">
    <name type="scientific">Funneliformis geosporum</name>
    <dbReference type="NCBI Taxonomy" id="1117311"/>
    <lineage>
        <taxon>Eukaryota</taxon>
        <taxon>Fungi</taxon>
        <taxon>Fungi incertae sedis</taxon>
        <taxon>Mucoromycota</taxon>
        <taxon>Glomeromycotina</taxon>
        <taxon>Glomeromycetes</taxon>
        <taxon>Glomerales</taxon>
        <taxon>Glomeraceae</taxon>
        <taxon>Funneliformis</taxon>
    </lineage>
</organism>
<proteinExistence type="predicted"/>
<accession>A0A9W4T330</accession>
<name>A0A9W4T330_9GLOM</name>
<gene>
    <name evidence="2" type="ORF">FWILDA_LOCUS14372</name>
</gene>
<dbReference type="EMBL" id="CAMKVN010006202">
    <property type="protein sequence ID" value="CAI2190029.1"/>
    <property type="molecule type" value="Genomic_DNA"/>
</dbReference>
<reference evidence="2" key="1">
    <citation type="submission" date="2022-08" db="EMBL/GenBank/DDBJ databases">
        <authorList>
            <person name="Kallberg Y."/>
            <person name="Tangrot J."/>
            <person name="Rosling A."/>
        </authorList>
    </citation>
    <scope>NUCLEOTIDE SEQUENCE</scope>
    <source>
        <strain evidence="2">Wild A</strain>
    </source>
</reference>
<comment type="caution">
    <text evidence="2">The sequence shown here is derived from an EMBL/GenBank/DDBJ whole genome shotgun (WGS) entry which is preliminary data.</text>
</comment>
<feature type="region of interest" description="Disordered" evidence="1">
    <location>
        <begin position="126"/>
        <end position="168"/>
    </location>
</feature>
<keyword evidence="3" id="KW-1185">Reference proteome</keyword>
<feature type="non-terminal residue" evidence="2">
    <location>
        <position position="168"/>
    </location>
</feature>
<evidence type="ECO:0000313" key="3">
    <source>
        <dbReference type="Proteomes" id="UP001153678"/>
    </source>
</evidence>
<dbReference type="Proteomes" id="UP001153678">
    <property type="component" value="Unassembled WGS sequence"/>
</dbReference>
<dbReference type="AlphaFoldDB" id="A0A9W4T330"/>